<accession>A0ABW8A3N8</accession>
<keyword evidence="3" id="KW-1185">Reference proteome</keyword>
<gene>
    <name evidence="2" type="ORF">ACIBP5_15670</name>
</gene>
<sequence length="608" mass="66166">MGTRPRERGEIVLAAAIVMIVVQLVWKFGLVRRTYFRQDDFTFIARGLEQELSWDYLMRVDYGHLVPGPFAVHWAMGRLGVYNDVLAHAITIGLQAAAGLALLWLLKLLFGTRPAILVPLALYLLTPMTISSLSWWAVVIETLPFQVALPMALGSQVLHARTGRFRYAVATAGWAVLGMVFYVKAPFILVLAFVLTVGWLPRARRRPAWLLYLAVIAVYAAVFFRQLFTSVQLTNDTVRPALPDPAVAASFAWKLLSGSFVPAALGGPWRWHPITEDYAIAATPPAPMWAALGVAAVAVAASLVYRRRAWLAWLTLLAYFVLADVVPVMIGRVAQLGPDLGGMELRYVSSTAVVLALVVGLAFIPVQGEERPWLRPPPRLRHAWIPLAAAVAAGSVWSVTAYARLPLGEHVRSYVETGRLALQRAPAGAVILDAHVPARVVEPQFFYDYARVSKVLGPLAADRPLTWARRLSGPLPNPLAFDPEGRLRPVSVEGLTIPQRGGCTPVPGRETRFPLPLPMPRGEWTVQIGYLNPAATRLAVRLGGAEETVPAAKDFGWTFATVTGGGAELVVRTVDGGTACVGEIRVGVPRPARHGTPTPLQPVTAGRR</sequence>
<evidence type="ECO:0000313" key="3">
    <source>
        <dbReference type="Proteomes" id="UP001612928"/>
    </source>
</evidence>
<proteinExistence type="predicted"/>
<evidence type="ECO:0000256" key="1">
    <source>
        <dbReference type="SAM" id="Phobius"/>
    </source>
</evidence>
<feature type="transmembrane region" description="Helical" evidence="1">
    <location>
        <begin position="85"/>
        <end position="105"/>
    </location>
</feature>
<protein>
    <submittedName>
        <fullName evidence="2">Uncharacterized protein</fullName>
    </submittedName>
</protein>
<keyword evidence="1" id="KW-0812">Transmembrane</keyword>
<reference evidence="2 3" key="1">
    <citation type="submission" date="2024-10" db="EMBL/GenBank/DDBJ databases">
        <title>The Natural Products Discovery Center: Release of the First 8490 Sequenced Strains for Exploring Actinobacteria Biosynthetic Diversity.</title>
        <authorList>
            <person name="Kalkreuter E."/>
            <person name="Kautsar S.A."/>
            <person name="Yang D."/>
            <person name="Bader C.D."/>
            <person name="Teijaro C.N."/>
            <person name="Fluegel L."/>
            <person name="Davis C.M."/>
            <person name="Simpson J.R."/>
            <person name="Lauterbach L."/>
            <person name="Steele A.D."/>
            <person name="Gui C."/>
            <person name="Meng S."/>
            <person name="Li G."/>
            <person name="Viehrig K."/>
            <person name="Ye F."/>
            <person name="Su P."/>
            <person name="Kiefer A.F."/>
            <person name="Nichols A."/>
            <person name="Cepeda A.J."/>
            <person name="Yan W."/>
            <person name="Fan B."/>
            <person name="Jiang Y."/>
            <person name="Adhikari A."/>
            <person name="Zheng C.-J."/>
            <person name="Schuster L."/>
            <person name="Cowan T.M."/>
            <person name="Smanski M.J."/>
            <person name="Chevrette M.G."/>
            <person name="De Carvalho L.P.S."/>
            <person name="Shen B."/>
        </authorList>
    </citation>
    <scope>NUCLEOTIDE SEQUENCE [LARGE SCALE GENOMIC DNA]</scope>
    <source>
        <strain evidence="2 3">NPDC049503</strain>
    </source>
</reference>
<name>A0ABW8A3N8_9ACTN</name>
<keyword evidence="1" id="KW-0472">Membrane</keyword>
<comment type="caution">
    <text evidence="2">The sequence shown here is derived from an EMBL/GenBank/DDBJ whole genome shotgun (WGS) entry which is preliminary data.</text>
</comment>
<feature type="transmembrane region" description="Helical" evidence="1">
    <location>
        <begin position="286"/>
        <end position="305"/>
    </location>
</feature>
<feature type="transmembrane region" description="Helical" evidence="1">
    <location>
        <begin position="117"/>
        <end position="138"/>
    </location>
</feature>
<organism evidence="2 3">
    <name type="scientific">Nonomuraea indica</name>
    <dbReference type="NCBI Taxonomy" id="1581193"/>
    <lineage>
        <taxon>Bacteria</taxon>
        <taxon>Bacillati</taxon>
        <taxon>Actinomycetota</taxon>
        <taxon>Actinomycetes</taxon>
        <taxon>Streptosporangiales</taxon>
        <taxon>Streptosporangiaceae</taxon>
        <taxon>Nonomuraea</taxon>
    </lineage>
</organism>
<evidence type="ECO:0000313" key="2">
    <source>
        <dbReference type="EMBL" id="MFI7441395.1"/>
    </source>
</evidence>
<dbReference type="EMBL" id="JBITMB010000003">
    <property type="protein sequence ID" value="MFI7441395.1"/>
    <property type="molecule type" value="Genomic_DNA"/>
</dbReference>
<feature type="transmembrane region" description="Helical" evidence="1">
    <location>
        <begin position="12"/>
        <end position="31"/>
    </location>
</feature>
<feature type="transmembrane region" description="Helical" evidence="1">
    <location>
        <begin position="384"/>
        <end position="403"/>
    </location>
</feature>
<dbReference type="Proteomes" id="UP001612928">
    <property type="component" value="Unassembled WGS sequence"/>
</dbReference>
<feature type="transmembrane region" description="Helical" evidence="1">
    <location>
        <begin position="174"/>
        <end position="197"/>
    </location>
</feature>
<feature type="transmembrane region" description="Helical" evidence="1">
    <location>
        <begin position="345"/>
        <end position="364"/>
    </location>
</feature>
<keyword evidence="1" id="KW-1133">Transmembrane helix</keyword>
<dbReference type="RefSeq" id="WP_397021255.1">
    <property type="nucleotide sequence ID" value="NZ_JBITMB010000003.1"/>
</dbReference>
<feature type="transmembrane region" description="Helical" evidence="1">
    <location>
        <begin position="209"/>
        <end position="228"/>
    </location>
</feature>
<feature type="transmembrane region" description="Helical" evidence="1">
    <location>
        <begin position="311"/>
        <end position="333"/>
    </location>
</feature>